<accession>A0A4R7KC51</accession>
<evidence type="ECO:0000256" key="5">
    <source>
        <dbReference type="ARBA" id="ARBA00022679"/>
    </source>
</evidence>
<dbReference type="InterPro" id="IPR013534">
    <property type="entry name" value="Starch_synth_cat_dom"/>
</dbReference>
<dbReference type="EMBL" id="SOAZ01000018">
    <property type="protein sequence ID" value="TDT51371.1"/>
    <property type="molecule type" value="Genomic_DNA"/>
</dbReference>
<evidence type="ECO:0000256" key="1">
    <source>
        <dbReference type="ARBA" id="ARBA00001478"/>
    </source>
</evidence>
<comment type="similarity">
    <text evidence="3 7">Belongs to the glycosyltransferase 1 family. Bacterial/plant glycogen synthase subfamily.</text>
</comment>
<keyword evidence="6 7" id="KW-0320">Glycogen biosynthesis</keyword>
<dbReference type="InterPro" id="IPR001296">
    <property type="entry name" value="Glyco_trans_1"/>
</dbReference>
<dbReference type="Proteomes" id="UP000295325">
    <property type="component" value="Unassembled WGS sequence"/>
</dbReference>
<organism evidence="10 11">
    <name type="scientific">Fonticella tunisiensis</name>
    <dbReference type="NCBI Taxonomy" id="1096341"/>
    <lineage>
        <taxon>Bacteria</taxon>
        <taxon>Bacillati</taxon>
        <taxon>Bacillota</taxon>
        <taxon>Clostridia</taxon>
        <taxon>Eubacteriales</taxon>
        <taxon>Clostridiaceae</taxon>
        <taxon>Fonticella</taxon>
    </lineage>
</organism>
<dbReference type="GO" id="GO:0004373">
    <property type="term" value="F:alpha-1,4-glucan glucosyltransferase (UDP-glucose donor) activity"/>
    <property type="evidence" value="ECO:0007669"/>
    <property type="project" value="InterPro"/>
</dbReference>
<dbReference type="PANTHER" id="PTHR45825">
    <property type="entry name" value="GRANULE-BOUND STARCH SYNTHASE 1, CHLOROPLASTIC/AMYLOPLASTIC"/>
    <property type="match status" value="1"/>
</dbReference>
<dbReference type="NCBIfam" id="NF001898">
    <property type="entry name" value="PRK00654.1-1"/>
    <property type="match status" value="1"/>
</dbReference>
<dbReference type="OrthoDB" id="9808590at2"/>
<comment type="pathway">
    <text evidence="7">Glycan biosynthesis; glycogen biosynthesis.</text>
</comment>
<evidence type="ECO:0000313" key="11">
    <source>
        <dbReference type="Proteomes" id="UP000295325"/>
    </source>
</evidence>
<protein>
    <recommendedName>
        <fullName evidence="7">Glycogen synthase</fullName>
        <ecNumber evidence="7">2.4.1.21</ecNumber>
    </recommendedName>
    <alternativeName>
        <fullName evidence="7">Starch [bacterial glycogen] synthase</fullName>
    </alternativeName>
</protein>
<dbReference type="AlphaFoldDB" id="A0A4R7KC51"/>
<dbReference type="EC" id="2.4.1.21" evidence="7"/>
<evidence type="ECO:0000256" key="2">
    <source>
        <dbReference type="ARBA" id="ARBA00002764"/>
    </source>
</evidence>
<sequence>MNILFAASEGVPFIKTGGLADVIGSLPKALKKYGLDVRVMLPKHGGIQESFKEKMTTRQVINVPLSWRNQYCGIQEMEYDGVHFYFIDNEYYFKREGLYGYNDDPERYAFFSKAVLESLPHLGFKPHILHCHDWHTGLLSVFLKAHYGGNPFYSDIKTVFTIHNLHYQGVFSKSILGDILGLGDEYFNIDGLEYYGSVNCLKGGLVFSDKLTTVSKTYAGEIKYPYFGEGLDGILRKRQCDLTGILNGIDYDEYNPYTDRFIYAVYENGAENKKENKIRLQQELGLPQRDVPLMGMVTRLVDSKGLDLVNCVLNEILDMDVQMVVLGTGEKKYEDMFKYYAYRYCDKMSANIRFDNTLAHRIYAASDLFLMPSRFEPCGLGQIIALRYGSLPIVRETGGLKDTVVPYNEYTEEGNGFSFTNYNAHDMLYTIRRAVGFYYDKDKWNRIVKNAMDSNFSWERSAGEYEKLYRSMIK</sequence>
<gene>
    <name evidence="7" type="primary">glgA</name>
    <name evidence="10" type="ORF">EDD71_11855</name>
</gene>
<keyword evidence="5 7" id="KW-0808">Transferase</keyword>
<comment type="function">
    <text evidence="2 7">Synthesizes alpha-1,4-glucan chains using ADP-glucose.</text>
</comment>
<dbReference type="GO" id="GO:0009011">
    <property type="term" value="F:alpha-1,4-glucan glucosyltransferase (ADP-glucose donor) activity"/>
    <property type="evidence" value="ECO:0007669"/>
    <property type="project" value="UniProtKB-UniRule"/>
</dbReference>
<evidence type="ECO:0000313" key="10">
    <source>
        <dbReference type="EMBL" id="TDT51371.1"/>
    </source>
</evidence>
<reference evidence="10 11" key="1">
    <citation type="submission" date="2019-03" db="EMBL/GenBank/DDBJ databases">
        <title>Genomic Encyclopedia of Type Strains, Phase IV (KMG-IV): sequencing the most valuable type-strain genomes for metagenomic binning, comparative biology and taxonomic classification.</title>
        <authorList>
            <person name="Goeker M."/>
        </authorList>
    </citation>
    <scope>NUCLEOTIDE SEQUENCE [LARGE SCALE GENOMIC DNA]</scope>
    <source>
        <strain evidence="10 11">DSM 24455</strain>
    </source>
</reference>
<dbReference type="NCBIfam" id="NF001899">
    <property type="entry name" value="PRK00654.1-2"/>
    <property type="match status" value="1"/>
</dbReference>
<feature type="binding site" evidence="7">
    <location>
        <position position="15"/>
    </location>
    <ligand>
        <name>ADP-alpha-D-glucose</name>
        <dbReference type="ChEBI" id="CHEBI:57498"/>
    </ligand>
</feature>
<dbReference type="HAMAP" id="MF_00484">
    <property type="entry name" value="Glycogen_synth"/>
    <property type="match status" value="1"/>
</dbReference>
<dbReference type="GO" id="GO:0005978">
    <property type="term" value="P:glycogen biosynthetic process"/>
    <property type="evidence" value="ECO:0007669"/>
    <property type="project" value="UniProtKB-UniRule"/>
</dbReference>
<dbReference type="RefSeq" id="WP_133628701.1">
    <property type="nucleotide sequence ID" value="NZ_SOAZ01000018.1"/>
</dbReference>
<dbReference type="UniPathway" id="UPA00164"/>
<evidence type="ECO:0000256" key="7">
    <source>
        <dbReference type="HAMAP-Rule" id="MF_00484"/>
    </source>
</evidence>
<dbReference type="Pfam" id="PF08323">
    <property type="entry name" value="Glyco_transf_5"/>
    <property type="match status" value="1"/>
</dbReference>
<evidence type="ECO:0000256" key="3">
    <source>
        <dbReference type="ARBA" id="ARBA00010281"/>
    </source>
</evidence>
<dbReference type="CDD" id="cd03791">
    <property type="entry name" value="GT5_Glycogen_synthase_DULL1-like"/>
    <property type="match status" value="1"/>
</dbReference>
<feature type="domain" description="Starch synthase catalytic" evidence="9">
    <location>
        <begin position="2"/>
        <end position="237"/>
    </location>
</feature>
<keyword evidence="4 7" id="KW-0328">Glycosyltransferase</keyword>
<dbReference type="Pfam" id="PF00534">
    <property type="entry name" value="Glycos_transf_1"/>
    <property type="match status" value="1"/>
</dbReference>
<keyword evidence="11" id="KW-1185">Reference proteome</keyword>
<feature type="domain" description="Glycosyl transferase family 1" evidence="8">
    <location>
        <begin position="290"/>
        <end position="434"/>
    </location>
</feature>
<dbReference type="SUPFAM" id="SSF53756">
    <property type="entry name" value="UDP-Glycosyltransferase/glycogen phosphorylase"/>
    <property type="match status" value="1"/>
</dbReference>
<dbReference type="InterPro" id="IPR011835">
    <property type="entry name" value="GS/SS"/>
</dbReference>
<evidence type="ECO:0000259" key="9">
    <source>
        <dbReference type="Pfam" id="PF08323"/>
    </source>
</evidence>
<evidence type="ECO:0000256" key="4">
    <source>
        <dbReference type="ARBA" id="ARBA00022676"/>
    </source>
</evidence>
<evidence type="ECO:0000259" key="8">
    <source>
        <dbReference type="Pfam" id="PF00534"/>
    </source>
</evidence>
<dbReference type="NCBIfam" id="TIGR02095">
    <property type="entry name" value="glgA"/>
    <property type="match status" value="1"/>
</dbReference>
<dbReference type="Gene3D" id="3.40.50.2000">
    <property type="entry name" value="Glycogen Phosphorylase B"/>
    <property type="match status" value="2"/>
</dbReference>
<proteinExistence type="inferred from homology"/>
<evidence type="ECO:0000256" key="6">
    <source>
        <dbReference type="ARBA" id="ARBA00023056"/>
    </source>
</evidence>
<comment type="catalytic activity">
    <reaction evidence="1 7">
        <text>[(1-&gt;4)-alpha-D-glucosyl](n) + ADP-alpha-D-glucose = [(1-&gt;4)-alpha-D-glucosyl](n+1) + ADP + H(+)</text>
        <dbReference type="Rhea" id="RHEA:18189"/>
        <dbReference type="Rhea" id="RHEA-COMP:9584"/>
        <dbReference type="Rhea" id="RHEA-COMP:9587"/>
        <dbReference type="ChEBI" id="CHEBI:15378"/>
        <dbReference type="ChEBI" id="CHEBI:15444"/>
        <dbReference type="ChEBI" id="CHEBI:57498"/>
        <dbReference type="ChEBI" id="CHEBI:456216"/>
        <dbReference type="EC" id="2.4.1.21"/>
    </reaction>
</comment>
<name>A0A4R7KC51_9CLOT</name>
<comment type="caution">
    <text evidence="10">The sequence shown here is derived from an EMBL/GenBank/DDBJ whole genome shotgun (WGS) entry which is preliminary data.</text>
</comment>
<dbReference type="PANTHER" id="PTHR45825:SF11">
    <property type="entry name" value="ALPHA AMYLASE DOMAIN-CONTAINING PROTEIN"/>
    <property type="match status" value="1"/>
</dbReference>